<comment type="caution">
    <text evidence="1">The sequence shown here is derived from an EMBL/GenBank/DDBJ whole genome shotgun (WGS) entry which is preliminary data.</text>
</comment>
<dbReference type="InterPro" id="IPR012340">
    <property type="entry name" value="NA-bd_OB-fold"/>
</dbReference>
<dbReference type="RefSeq" id="WP_377557286.1">
    <property type="nucleotide sequence ID" value="NZ_JBHUHQ010000021.1"/>
</dbReference>
<dbReference type="Pfam" id="PF11518">
    <property type="entry name" value="DUF3221"/>
    <property type="match status" value="1"/>
</dbReference>
<dbReference type="Gene3D" id="2.40.50.140">
    <property type="entry name" value="Nucleic acid-binding proteins"/>
    <property type="match status" value="1"/>
</dbReference>
<proteinExistence type="predicted"/>
<protein>
    <submittedName>
        <fullName evidence="1">DUF3221 domain-containing protein</fullName>
    </submittedName>
</protein>
<name>A0ABW4W442_9BACI</name>
<accession>A0ABW4W442</accession>
<organism evidence="1 2">
    <name type="scientific">Ornithinibacillus salinisoli</name>
    <dbReference type="NCBI Taxonomy" id="1848459"/>
    <lineage>
        <taxon>Bacteria</taxon>
        <taxon>Bacillati</taxon>
        <taxon>Bacillota</taxon>
        <taxon>Bacilli</taxon>
        <taxon>Bacillales</taxon>
        <taxon>Bacillaceae</taxon>
        <taxon>Ornithinibacillus</taxon>
    </lineage>
</organism>
<dbReference type="Proteomes" id="UP001597383">
    <property type="component" value="Unassembled WGS sequence"/>
</dbReference>
<dbReference type="InterPro" id="IPR021598">
    <property type="entry name" value="DUF3221"/>
</dbReference>
<evidence type="ECO:0000313" key="1">
    <source>
        <dbReference type="EMBL" id="MFD2045791.1"/>
    </source>
</evidence>
<dbReference type="EMBL" id="JBHUHQ010000021">
    <property type="protein sequence ID" value="MFD2045791.1"/>
    <property type="molecule type" value="Genomic_DNA"/>
</dbReference>
<evidence type="ECO:0000313" key="2">
    <source>
        <dbReference type="Proteomes" id="UP001597383"/>
    </source>
</evidence>
<sequence>MKKILFLVFLLITLVIATDLINTFSASDSMTLEGYLLIKEETNYLVSDDKFDSEVANKITGSEILSTYNQVYILDKIPFSLKKIKNGQKVKVYHNGIILESNPAKVNVLKMKNID</sequence>
<keyword evidence="2" id="KW-1185">Reference proteome</keyword>
<reference evidence="2" key="1">
    <citation type="journal article" date="2019" name="Int. J. Syst. Evol. Microbiol.">
        <title>The Global Catalogue of Microorganisms (GCM) 10K type strain sequencing project: providing services to taxonomists for standard genome sequencing and annotation.</title>
        <authorList>
            <consortium name="The Broad Institute Genomics Platform"/>
            <consortium name="The Broad Institute Genome Sequencing Center for Infectious Disease"/>
            <person name="Wu L."/>
            <person name="Ma J."/>
        </authorList>
    </citation>
    <scope>NUCLEOTIDE SEQUENCE [LARGE SCALE GENOMIC DNA]</scope>
    <source>
        <strain evidence="2">R28</strain>
    </source>
</reference>
<gene>
    <name evidence="1" type="ORF">ACFSJF_16055</name>
</gene>